<dbReference type="EMBL" id="RRYP01016530">
    <property type="protein sequence ID" value="TNV74996.1"/>
    <property type="molecule type" value="Genomic_DNA"/>
</dbReference>
<comment type="caution">
    <text evidence="1">The sequence shown here is derived from an EMBL/GenBank/DDBJ whole genome shotgun (WGS) entry which is preliminary data.</text>
</comment>
<reference evidence="1" key="1">
    <citation type="submission" date="2019-06" db="EMBL/GenBank/DDBJ databases">
        <authorList>
            <person name="Zheng W."/>
        </authorList>
    </citation>
    <scope>NUCLEOTIDE SEQUENCE</scope>
    <source>
        <strain evidence="1">QDHG01</strain>
    </source>
</reference>
<sequence>MCDSCDAGMYLMPVEYLYQQAMGETSIKRYRVCVPDCNAADSSMANNPQTLRCEYLGQFCQYGNYTHGCLRSHRNGGKYN</sequence>
<protein>
    <submittedName>
        <fullName evidence="1">Uncharacterized protein</fullName>
    </submittedName>
</protein>
<dbReference type="Proteomes" id="UP000785679">
    <property type="component" value="Unassembled WGS sequence"/>
</dbReference>
<evidence type="ECO:0000313" key="2">
    <source>
        <dbReference type="Proteomes" id="UP000785679"/>
    </source>
</evidence>
<keyword evidence="2" id="KW-1185">Reference proteome</keyword>
<proteinExistence type="predicted"/>
<dbReference type="AlphaFoldDB" id="A0A8J8NI69"/>
<organism evidence="1 2">
    <name type="scientific">Halteria grandinella</name>
    <dbReference type="NCBI Taxonomy" id="5974"/>
    <lineage>
        <taxon>Eukaryota</taxon>
        <taxon>Sar</taxon>
        <taxon>Alveolata</taxon>
        <taxon>Ciliophora</taxon>
        <taxon>Intramacronucleata</taxon>
        <taxon>Spirotrichea</taxon>
        <taxon>Stichotrichia</taxon>
        <taxon>Sporadotrichida</taxon>
        <taxon>Halteriidae</taxon>
        <taxon>Halteria</taxon>
    </lineage>
</organism>
<accession>A0A8J8NI69</accession>
<gene>
    <name evidence="1" type="ORF">FGO68_gene293</name>
</gene>
<evidence type="ECO:0000313" key="1">
    <source>
        <dbReference type="EMBL" id="TNV74996.1"/>
    </source>
</evidence>
<name>A0A8J8NI69_HALGN</name>